<proteinExistence type="predicted"/>
<keyword evidence="3 6" id="KW-0479">Metal-binding</keyword>
<dbReference type="Proteomes" id="UP000238196">
    <property type="component" value="Unassembled WGS sequence"/>
</dbReference>
<keyword evidence="2 6" id="KW-0349">Heme</keyword>
<evidence type="ECO:0000256" key="5">
    <source>
        <dbReference type="ARBA" id="ARBA00023004"/>
    </source>
</evidence>
<name>A0A2S5KHF6_9PROT</name>
<reference evidence="9 10" key="1">
    <citation type="submission" date="2018-02" db="EMBL/GenBank/DDBJ databases">
        <title>novel marine gammaproteobacteria from coastal saline agro ecosystem.</title>
        <authorList>
            <person name="Krishnan R."/>
            <person name="Ramesh Kumar N."/>
        </authorList>
    </citation>
    <scope>NUCLEOTIDE SEQUENCE [LARGE SCALE GENOMIC DNA]</scope>
    <source>
        <strain evidence="9 10">228</strain>
    </source>
</reference>
<dbReference type="Pfam" id="PF00034">
    <property type="entry name" value="Cytochrom_C"/>
    <property type="match status" value="1"/>
</dbReference>
<dbReference type="PANTHER" id="PTHR33751:SF9">
    <property type="entry name" value="CYTOCHROME C4"/>
    <property type="match status" value="1"/>
</dbReference>
<evidence type="ECO:0000313" key="10">
    <source>
        <dbReference type="Proteomes" id="UP000238196"/>
    </source>
</evidence>
<feature type="chain" id="PRO_5015447436" evidence="7">
    <location>
        <begin position="22"/>
        <end position="105"/>
    </location>
</feature>
<dbReference type="PROSITE" id="PS51007">
    <property type="entry name" value="CYTC"/>
    <property type="match status" value="1"/>
</dbReference>
<organism evidence="9 10">
    <name type="scientific">Proteobacteria bacterium 228</name>
    <dbReference type="NCBI Taxonomy" id="2083153"/>
    <lineage>
        <taxon>Bacteria</taxon>
        <taxon>Pseudomonadati</taxon>
        <taxon>Pseudomonadota</taxon>
    </lineage>
</organism>
<dbReference type="PANTHER" id="PTHR33751">
    <property type="entry name" value="CBB3-TYPE CYTOCHROME C OXIDASE SUBUNIT FIXP"/>
    <property type="match status" value="1"/>
</dbReference>
<gene>
    <name evidence="9" type="ORF">C4K68_27025</name>
</gene>
<keyword evidence="7" id="KW-0732">Signal</keyword>
<protein>
    <submittedName>
        <fullName evidence="9">Cytochrome C-555</fullName>
    </submittedName>
</protein>
<comment type="caution">
    <text evidence="9">The sequence shown here is derived from an EMBL/GenBank/DDBJ whole genome shotgun (WGS) entry which is preliminary data.</text>
</comment>
<feature type="signal peptide" evidence="7">
    <location>
        <begin position="1"/>
        <end position="21"/>
    </location>
</feature>
<evidence type="ECO:0000256" key="6">
    <source>
        <dbReference type="PROSITE-ProRule" id="PRU00433"/>
    </source>
</evidence>
<accession>A0A2S5KHF6</accession>
<evidence type="ECO:0000256" key="4">
    <source>
        <dbReference type="ARBA" id="ARBA00022982"/>
    </source>
</evidence>
<dbReference type="InterPro" id="IPR009056">
    <property type="entry name" value="Cyt_c-like_dom"/>
</dbReference>
<dbReference type="SUPFAM" id="SSF46626">
    <property type="entry name" value="Cytochrome c"/>
    <property type="match status" value="1"/>
</dbReference>
<keyword evidence="5 6" id="KW-0408">Iron</keyword>
<evidence type="ECO:0000259" key="8">
    <source>
        <dbReference type="PROSITE" id="PS51007"/>
    </source>
</evidence>
<feature type="domain" description="Cytochrome c" evidence="8">
    <location>
        <begin position="23"/>
        <end position="105"/>
    </location>
</feature>
<dbReference type="OrthoDB" id="9808603at2"/>
<dbReference type="InterPro" id="IPR036909">
    <property type="entry name" value="Cyt_c-like_dom_sf"/>
</dbReference>
<keyword evidence="1" id="KW-0813">Transport</keyword>
<sequence length="105" mass="10955">MNTKILACTLALATLPALSHAAGDATAGAAKSAACSACHGQGGAQPIMPTYPRLAGQSEGYIEYAIKTYKSQERKGAQAALMYPMVQNLTDQDIADLAAYFSTQQ</sequence>
<evidence type="ECO:0000256" key="3">
    <source>
        <dbReference type="ARBA" id="ARBA00022723"/>
    </source>
</evidence>
<dbReference type="GO" id="GO:0020037">
    <property type="term" value="F:heme binding"/>
    <property type="evidence" value="ECO:0007669"/>
    <property type="project" value="InterPro"/>
</dbReference>
<dbReference type="AlphaFoldDB" id="A0A2S5KHF6"/>
<dbReference type="EMBL" id="PRLP01000167">
    <property type="protein sequence ID" value="PPC74075.1"/>
    <property type="molecule type" value="Genomic_DNA"/>
</dbReference>
<dbReference type="Gene3D" id="1.10.760.10">
    <property type="entry name" value="Cytochrome c-like domain"/>
    <property type="match status" value="1"/>
</dbReference>
<keyword evidence="4" id="KW-0249">Electron transport</keyword>
<dbReference type="GO" id="GO:0046872">
    <property type="term" value="F:metal ion binding"/>
    <property type="evidence" value="ECO:0007669"/>
    <property type="project" value="UniProtKB-KW"/>
</dbReference>
<evidence type="ECO:0000256" key="2">
    <source>
        <dbReference type="ARBA" id="ARBA00022617"/>
    </source>
</evidence>
<evidence type="ECO:0000256" key="7">
    <source>
        <dbReference type="SAM" id="SignalP"/>
    </source>
</evidence>
<evidence type="ECO:0000256" key="1">
    <source>
        <dbReference type="ARBA" id="ARBA00022448"/>
    </source>
</evidence>
<dbReference type="InterPro" id="IPR050597">
    <property type="entry name" value="Cytochrome_c_Oxidase_Subunit"/>
</dbReference>
<dbReference type="GO" id="GO:0009055">
    <property type="term" value="F:electron transfer activity"/>
    <property type="evidence" value="ECO:0007669"/>
    <property type="project" value="InterPro"/>
</dbReference>
<evidence type="ECO:0000313" key="9">
    <source>
        <dbReference type="EMBL" id="PPC74075.1"/>
    </source>
</evidence>